<proteinExistence type="predicted"/>
<organism evidence="1 2">
    <name type="scientific">Tepidimicrobium xylanilyticum</name>
    <dbReference type="NCBI Taxonomy" id="1123352"/>
    <lineage>
        <taxon>Bacteria</taxon>
        <taxon>Bacillati</taxon>
        <taxon>Bacillota</taxon>
        <taxon>Tissierellia</taxon>
        <taxon>Tissierellales</taxon>
        <taxon>Tepidimicrobiaceae</taxon>
        <taxon>Tepidimicrobium</taxon>
    </lineage>
</organism>
<dbReference type="EMBL" id="FNNG01000010">
    <property type="protein sequence ID" value="SDX37334.1"/>
    <property type="molecule type" value="Genomic_DNA"/>
</dbReference>
<name>A0A1H3B7F2_9FIRM</name>
<gene>
    <name evidence="1" type="ORF">SAMN05660923_02184</name>
</gene>
<reference evidence="1 2" key="1">
    <citation type="submission" date="2016-10" db="EMBL/GenBank/DDBJ databases">
        <authorList>
            <person name="de Groot N.N."/>
        </authorList>
    </citation>
    <scope>NUCLEOTIDE SEQUENCE [LARGE SCALE GENOMIC DNA]</scope>
    <source>
        <strain evidence="1 2">DSM 23310</strain>
    </source>
</reference>
<protein>
    <submittedName>
        <fullName evidence="1">Uncharacterized protein</fullName>
    </submittedName>
</protein>
<evidence type="ECO:0000313" key="2">
    <source>
        <dbReference type="Proteomes" id="UP000198828"/>
    </source>
</evidence>
<sequence length="265" mass="30503">MEEKKLFEIYDLTKDLPKDTVIGEFAGRDSVAAILKAMEDSSISNILPIASFAPTEYGNFEILKFNYEKMIKRAKELYGSNKTIYPLVYYSNFDLWSVINGRFVDSIIEGFNFYTPCVGCHAYFHLLRIPIALRLSKKIIAGERESHDGRIKINQTAESLDAYEKMAKALNVELIMPLRYVEDGNNVEKILGWEWKEGKDHQRCAFNKNYVNPKGNVTYNKDKMKEYIDKYLYPVCVALGELLIGEGEPTKERMIQALMNRSGIF</sequence>
<keyword evidence="2" id="KW-1185">Reference proteome</keyword>
<dbReference type="OrthoDB" id="1949569at2"/>
<dbReference type="AlphaFoldDB" id="A0A1H3B7F2"/>
<accession>A0A1H3B7F2</accession>
<evidence type="ECO:0000313" key="1">
    <source>
        <dbReference type="EMBL" id="SDX37334.1"/>
    </source>
</evidence>
<dbReference type="RefSeq" id="WP_093753618.1">
    <property type="nucleotide sequence ID" value="NZ_BSYN01000005.1"/>
</dbReference>
<dbReference type="Proteomes" id="UP000198828">
    <property type="component" value="Unassembled WGS sequence"/>
</dbReference>